<accession>A0A4Z1FNM7</accession>
<protein>
    <submittedName>
        <fullName evidence="1">Uncharacterized protein</fullName>
    </submittedName>
</protein>
<organism evidence="1 2">
    <name type="scientific">Botrytis paeoniae</name>
    <dbReference type="NCBI Taxonomy" id="278948"/>
    <lineage>
        <taxon>Eukaryota</taxon>
        <taxon>Fungi</taxon>
        <taxon>Dikarya</taxon>
        <taxon>Ascomycota</taxon>
        <taxon>Pezizomycotina</taxon>
        <taxon>Leotiomycetes</taxon>
        <taxon>Helotiales</taxon>
        <taxon>Sclerotiniaceae</taxon>
        <taxon>Botrytis</taxon>
    </lineage>
</organism>
<sequence length="251" mass="29096">MSFQIIIYKTIYCFHAEGCDISDDYSPHRTLIAYAKIARGGSFMANLVQPFERVGYWFTSQPAIHETEDSFPLIEQMNGFKVCLAVITIHATAKQIVDARLFGSLAALVQLVKTSDRETIRRMYELWFTTFLDDAKLKDPEPEKLSEEMILTPDDFEVRVCKWHKAIDSPRDVWTGPDFDHLGRLVAGLHPENIYMPSHDFNRAHPWVQSILDEMPRFHPVIMFRFCEAKCYSRVIPPYDPSTEFDYFAGK</sequence>
<comment type="caution">
    <text evidence="1">The sequence shown here is derived from an EMBL/GenBank/DDBJ whole genome shotgun (WGS) entry which is preliminary data.</text>
</comment>
<dbReference type="Proteomes" id="UP000297910">
    <property type="component" value="Unassembled WGS sequence"/>
</dbReference>
<proteinExistence type="predicted"/>
<dbReference type="EMBL" id="PQXI01000087">
    <property type="protein sequence ID" value="TGO25118.1"/>
    <property type="molecule type" value="Genomic_DNA"/>
</dbReference>
<name>A0A4Z1FNM7_9HELO</name>
<evidence type="ECO:0000313" key="1">
    <source>
        <dbReference type="EMBL" id="TGO25118.1"/>
    </source>
</evidence>
<evidence type="ECO:0000313" key="2">
    <source>
        <dbReference type="Proteomes" id="UP000297910"/>
    </source>
</evidence>
<reference evidence="1 2" key="1">
    <citation type="submission" date="2017-12" db="EMBL/GenBank/DDBJ databases">
        <title>Comparative genomics of Botrytis spp.</title>
        <authorList>
            <person name="Valero-Jimenez C.A."/>
            <person name="Tapia P."/>
            <person name="Veloso J."/>
            <person name="Silva-Moreno E."/>
            <person name="Staats M."/>
            <person name="Valdes J.H."/>
            <person name="Van Kan J.A.L."/>
        </authorList>
    </citation>
    <scope>NUCLEOTIDE SEQUENCE [LARGE SCALE GENOMIC DNA]</scope>
    <source>
        <strain evidence="1 2">Bp0003</strain>
    </source>
</reference>
<gene>
    <name evidence="1" type="ORF">BPAE_0087g00250</name>
</gene>
<dbReference type="AlphaFoldDB" id="A0A4Z1FNM7"/>
<keyword evidence="2" id="KW-1185">Reference proteome</keyword>